<keyword evidence="8" id="KW-0539">Nucleus</keyword>
<keyword evidence="13" id="KW-1185">Reference proteome</keyword>
<feature type="compositionally biased region" description="Basic and acidic residues" evidence="10">
    <location>
        <begin position="147"/>
        <end position="157"/>
    </location>
</feature>
<dbReference type="Gene3D" id="3.30.70.330">
    <property type="match status" value="1"/>
</dbReference>
<feature type="domain" description="RRM" evidence="11">
    <location>
        <begin position="29"/>
        <end position="106"/>
    </location>
</feature>
<dbReference type="InterPro" id="IPR012677">
    <property type="entry name" value="Nucleotide-bd_a/b_plait_sf"/>
</dbReference>
<dbReference type="Proteomes" id="UP000324091">
    <property type="component" value="Chromosome 8"/>
</dbReference>
<dbReference type="PANTHER" id="PTHR11176:SF57">
    <property type="entry name" value="PROTEIN BOULE"/>
    <property type="match status" value="1"/>
</dbReference>
<comment type="caution">
    <text evidence="12">The sequence shown here is derived from an EMBL/GenBank/DDBJ whole genome shotgun (WGS) entry which is preliminary data.</text>
</comment>
<dbReference type="AlphaFoldDB" id="A0A5C6MNZ7"/>
<dbReference type="FunFam" id="3.30.70.330:FF:000077">
    <property type="entry name" value="RNA-binding motif protein 24"/>
    <property type="match status" value="1"/>
</dbReference>
<reference evidence="12 13" key="1">
    <citation type="submission" date="2019-04" db="EMBL/GenBank/DDBJ databases">
        <title>Chromosome genome assembly for Takifugu flavidus.</title>
        <authorList>
            <person name="Xiao S."/>
        </authorList>
    </citation>
    <scope>NUCLEOTIDE SEQUENCE [LARGE SCALE GENOMIC DNA]</scope>
    <source>
        <strain evidence="12">HTHZ2018</strain>
        <tissue evidence="12">Muscle</tissue>
    </source>
</reference>
<evidence type="ECO:0000256" key="3">
    <source>
        <dbReference type="ARBA" id="ARBA00022490"/>
    </source>
</evidence>
<dbReference type="GO" id="GO:0005737">
    <property type="term" value="C:cytoplasm"/>
    <property type="evidence" value="ECO:0007669"/>
    <property type="project" value="UniProtKB-SubCell"/>
</dbReference>
<keyword evidence="4" id="KW-0507">mRNA processing</keyword>
<name>A0A5C6MNZ7_9TELE</name>
<evidence type="ECO:0000256" key="1">
    <source>
        <dbReference type="ARBA" id="ARBA00004123"/>
    </source>
</evidence>
<evidence type="ECO:0000256" key="2">
    <source>
        <dbReference type="ARBA" id="ARBA00004496"/>
    </source>
</evidence>
<keyword evidence="6 9" id="KW-0694">RNA-binding</keyword>
<evidence type="ECO:0000256" key="8">
    <source>
        <dbReference type="ARBA" id="ARBA00023242"/>
    </source>
</evidence>
<organism evidence="12 13">
    <name type="scientific">Takifugu flavidus</name>
    <name type="common">sansaifugu</name>
    <dbReference type="NCBI Taxonomy" id="433684"/>
    <lineage>
        <taxon>Eukaryota</taxon>
        <taxon>Metazoa</taxon>
        <taxon>Chordata</taxon>
        <taxon>Craniata</taxon>
        <taxon>Vertebrata</taxon>
        <taxon>Euteleostomi</taxon>
        <taxon>Actinopterygii</taxon>
        <taxon>Neopterygii</taxon>
        <taxon>Teleostei</taxon>
        <taxon>Neoteleostei</taxon>
        <taxon>Acanthomorphata</taxon>
        <taxon>Eupercaria</taxon>
        <taxon>Tetraodontiformes</taxon>
        <taxon>Tetradontoidea</taxon>
        <taxon>Tetraodontidae</taxon>
        <taxon>Takifugu</taxon>
    </lineage>
</organism>
<dbReference type="InterPro" id="IPR000504">
    <property type="entry name" value="RRM_dom"/>
</dbReference>
<keyword evidence="3" id="KW-0963">Cytoplasm</keyword>
<gene>
    <name evidence="12" type="ORF">D4764_08G0008990</name>
</gene>
<keyword evidence="5" id="KW-0221">Differentiation</keyword>
<dbReference type="InterPro" id="IPR035979">
    <property type="entry name" value="RBD_domain_sf"/>
</dbReference>
<evidence type="ECO:0000256" key="6">
    <source>
        <dbReference type="ARBA" id="ARBA00022884"/>
    </source>
</evidence>
<dbReference type="EMBL" id="RHFK02000021">
    <property type="protein sequence ID" value="TWW56912.1"/>
    <property type="molecule type" value="Genomic_DNA"/>
</dbReference>
<evidence type="ECO:0000256" key="4">
    <source>
        <dbReference type="ARBA" id="ARBA00022664"/>
    </source>
</evidence>
<feature type="region of interest" description="Disordered" evidence="10">
    <location>
        <begin position="105"/>
        <end position="159"/>
    </location>
</feature>
<sequence length="288" mass="31208">MSSPLFRGQLVGVPLEIMHPTMEKDTTYTKIFVGGLPYHTNDASLRKYFESFGDIDEAVVITDKQTGKSRGYGFVTMVDRGAAERACKDANPIIDGRKANVNLAYLGAKPRSSQAEKERGGKEERGREGGREKSPTPRCPGGGAHAWRGEEEREGKRSLSVGVQQVHPVWAQRQYGLAQQYVYPQTFLQPSLVLQSQLSPTVAALASPYLDHGSAYGHFTTTGLEQYPYVQSPTLAGGYLSYSFSPSAPALAASPAPTAAIHPPLATAVSGGPQAFLHYPLHQADRMQ</sequence>
<dbReference type="SUPFAM" id="SSF54928">
    <property type="entry name" value="RNA-binding domain, RBD"/>
    <property type="match status" value="1"/>
</dbReference>
<dbReference type="PANTHER" id="PTHR11176">
    <property type="entry name" value="BOULE-RELATED"/>
    <property type="match status" value="1"/>
</dbReference>
<evidence type="ECO:0000256" key="9">
    <source>
        <dbReference type="PROSITE-ProRule" id="PRU00176"/>
    </source>
</evidence>
<evidence type="ECO:0000313" key="13">
    <source>
        <dbReference type="Proteomes" id="UP000324091"/>
    </source>
</evidence>
<evidence type="ECO:0000256" key="10">
    <source>
        <dbReference type="SAM" id="MobiDB-lite"/>
    </source>
</evidence>
<evidence type="ECO:0000259" key="11">
    <source>
        <dbReference type="PROSITE" id="PS50102"/>
    </source>
</evidence>
<keyword evidence="7" id="KW-0508">mRNA splicing</keyword>
<comment type="subcellular location">
    <subcellularLocation>
        <location evidence="2">Cytoplasm</location>
    </subcellularLocation>
    <subcellularLocation>
        <location evidence="1">Nucleus</location>
    </subcellularLocation>
</comment>
<dbReference type="PROSITE" id="PS50102">
    <property type="entry name" value="RRM"/>
    <property type="match status" value="1"/>
</dbReference>
<dbReference type="GO" id="GO:0008380">
    <property type="term" value="P:RNA splicing"/>
    <property type="evidence" value="ECO:0007669"/>
    <property type="project" value="UniProtKB-KW"/>
</dbReference>
<dbReference type="GO" id="GO:0030154">
    <property type="term" value="P:cell differentiation"/>
    <property type="evidence" value="ECO:0007669"/>
    <property type="project" value="UniProtKB-KW"/>
</dbReference>
<dbReference type="GO" id="GO:0006397">
    <property type="term" value="P:mRNA processing"/>
    <property type="evidence" value="ECO:0007669"/>
    <property type="project" value="UniProtKB-KW"/>
</dbReference>
<dbReference type="CDD" id="cd12384">
    <property type="entry name" value="RRM_RBM24_RBM38_like"/>
    <property type="match status" value="1"/>
</dbReference>
<proteinExistence type="predicted"/>
<feature type="compositionally biased region" description="Basic and acidic residues" evidence="10">
    <location>
        <begin position="114"/>
        <end position="135"/>
    </location>
</feature>
<protein>
    <submittedName>
        <fullName evidence="12">RNA-binding protein 38</fullName>
    </submittedName>
</protein>
<dbReference type="Pfam" id="PF00076">
    <property type="entry name" value="RRM_1"/>
    <property type="match status" value="1"/>
</dbReference>
<evidence type="ECO:0000256" key="7">
    <source>
        <dbReference type="ARBA" id="ARBA00023187"/>
    </source>
</evidence>
<accession>A0A5C6MNZ7</accession>
<evidence type="ECO:0000256" key="5">
    <source>
        <dbReference type="ARBA" id="ARBA00022782"/>
    </source>
</evidence>
<dbReference type="GO" id="GO:0005634">
    <property type="term" value="C:nucleus"/>
    <property type="evidence" value="ECO:0007669"/>
    <property type="project" value="UniProtKB-SubCell"/>
</dbReference>
<evidence type="ECO:0000313" key="12">
    <source>
        <dbReference type="EMBL" id="TWW56912.1"/>
    </source>
</evidence>
<dbReference type="SMART" id="SM00360">
    <property type="entry name" value="RRM"/>
    <property type="match status" value="1"/>
</dbReference>
<dbReference type="GO" id="GO:0003723">
    <property type="term" value="F:RNA binding"/>
    <property type="evidence" value="ECO:0007669"/>
    <property type="project" value="UniProtKB-UniRule"/>
</dbReference>